<sequence length="53" mass="5872">MSYDALRHAADSWGLLCLTILFLFAVWRALRPSARADQEAASLIPLDDEGPRA</sequence>
<feature type="transmembrane region" description="Helical" evidence="1">
    <location>
        <begin position="12"/>
        <end position="30"/>
    </location>
</feature>
<keyword evidence="1" id="KW-0472">Membrane</keyword>
<evidence type="ECO:0000313" key="2">
    <source>
        <dbReference type="EMBL" id="MBU3079361.1"/>
    </source>
</evidence>
<organism evidence="2 3">
    <name type="scientific">Sphingomonas quercus</name>
    <dbReference type="NCBI Taxonomy" id="2842451"/>
    <lineage>
        <taxon>Bacteria</taxon>
        <taxon>Pseudomonadati</taxon>
        <taxon>Pseudomonadota</taxon>
        <taxon>Alphaproteobacteria</taxon>
        <taxon>Sphingomonadales</taxon>
        <taxon>Sphingomonadaceae</taxon>
        <taxon>Sphingomonas</taxon>
    </lineage>
</organism>
<dbReference type="InterPro" id="IPR008621">
    <property type="entry name" value="Cbb3-typ_cyt_oxidase_comp"/>
</dbReference>
<comment type="caution">
    <text evidence="2">The sequence shown here is derived from an EMBL/GenBank/DDBJ whole genome shotgun (WGS) entry which is preliminary data.</text>
</comment>
<dbReference type="EMBL" id="JAHKRT010000009">
    <property type="protein sequence ID" value="MBU3079361.1"/>
    <property type="molecule type" value="Genomic_DNA"/>
</dbReference>
<keyword evidence="3" id="KW-1185">Reference proteome</keyword>
<name>A0ABS6BNI3_9SPHN</name>
<dbReference type="Pfam" id="PF05545">
    <property type="entry name" value="FixQ"/>
    <property type="match status" value="1"/>
</dbReference>
<proteinExistence type="predicted"/>
<dbReference type="CDD" id="cd01324">
    <property type="entry name" value="cbb3_Oxidase_CcoQ"/>
    <property type="match status" value="1"/>
</dbReference>
<keyword evidence="1" id="KW-0812">Transmembrane</keyword>
<protein>
    <submittedName>
        <fullName evidence="2">Cbb3-type cytochrome c oxidase subunit 3</fullName>
    </submittedName>
</protein>
<keyword evidence="1" id="KW-1133">Transmembrane helix</keyword>
<dbReference type="Proteomes" id="UP000776276">
    <property type="component" value="Unassembled WGS sequence"/>
</dbReference>
<accession>A0ABS6BNI3</accession>
<evidence type="ECO:0000256" key="1">
    <source>
        <dbReference type="SAM" id="Phobius"/>
    </source>
</evidence>
<gene>
    <name evidence="2" type="ORF">KOF26_16000</name>
</gene>
<reference evidence="2 3" key="1">
    <citation type="submission" date="2021-06" db="EMBL/GenBank/DDBJ databases">
        <title>Sphingomonas sp. XMGL2, whole genome shotgun sequencing project.</title>
        <authorList>
            <person name="Zhao G."/>
            <person name="Shen L."/>
        </authorList>
    </citation>
    <scope>NUCLEOTIDE SEQUENCE [LARGE SCALE GENOMIC DNA]</scope>
    <source>
        <strain evidence="2 3">XMGL2</strain>
    </source>
</reference>
<dbReference type="RefSeq" id="WP_216327392.1">
    <property type="nucleotide sequence ID" value="NZ_JAHKRT010000009.1"/>
</dbReference>
<evidence type="ECO:0000313" key="3">
    <source>
        <dbReference type="Proteomes" id="UP000776276"/>
    </source>
</evidence>